<dbReference type="InterPro" id="IPR004013">
    <property type="entry name" value="PHP_dom"/>
</dbReference>
<evidence type="ECO:0000256" key="10">
    <source>
        <dbReference type="ARBA" id="ARBA00025611"/>
    </source>
</evidence>
<dbReference type="CDD" id="cd07433">
    <property type="entry name" value="PHP_PolIIIA_DnaE1"/>
    <property type="match status" value="1"/>
</dbReference>
<accession>A0A078M9D1</accession>
<dbReference type="InterPro" id="IPR012340">
    <property type="entry name" value="NA-bd_OB-fold"/>
</dbReference>
<dbReference type="Pfam" id="PF07733">
    <property type="entry name" value="DNA_pol3_alpha"/>
    <property type="match status" value="1"/>
</dbReference>
<dbReference type="InterPro" id="IPR048472">
    <property type="entry name" value="DNA_pol_IIIA_C"/>
</dbReference>
<evidence type="ECO:0000256" key="1">
    <source>
        <dbReference type="ARBA" id="ARBA00004496"/>
    </source>
</evidence>
<evidence type="ECO:0000256" key="5">
    <source>
        <dbReference type="ARBA" id="ARBA00022490"/>
    </source>
</evidence>
<dbReference type="GO" id="GO:0008408">
    <property type="term" value="F:3'-5' exonuclease activity"/>
    <property type="evidence" value="ECO:0007669"/>
    <property type="project" value="InterPro"/>
</dbReference>
<dbReference type="Pfam" id="PF01336">
    <property type="entry name" value="tRNA_anti-codon"/>
    <property type="match status" value="1"/>
</dbReference>
<dbReference type="GO" id="GO:0005737">
    <property type="term" value="C:cytoplasm"/>
    <property type="evidence" value="ECO:0007669"/>
    <property type="project" value="UniProtKB-SubCell"/>
</dbReference>
<dbReference type="InterPro" id="IPR004805">
    <property type="entry name" value="DnaE2/DnaE/PolC"/>
</dbReference>
<dbReference type="SMART" id="SM00481">
    <property type="entry name" value="POLIIIAc"/>
    <property type="match status" value="1"/>
</dbReference>
<dbReference type="InterPro" id="IPR016195">
    <property type="entry name" value="Pol/histidinol_Pase-like"/>
</dbReference>
<dbReference type="InterPro" id="IPR003141">
    <property type="entry name" value="Pol/His_phosphatase_N"/>
</dbReference>
<evidence type="ECO:0000313" key="14">
    <source>
        <dbReference type="EMBL" id="CEA02875.1"/>
    </source>
</evidence>
<dbReference type="InterPro" id="IPR004365">
    <property type="entry name" value="NA-bd_OB_tRNA"/>
</dbReference>
<dbReference type="FunFam" id="1.10.150.870:FF:000001">
    <property type="entry name" value="DNA polymerase III subunit alpha"/>
    <property type="match status" value="1"/>
</dbReference>
<dbReference type="CDD" id="cd04485">
    <property type="entry name" value="DnaE_OBF"/>
    <property type="match status" value="1"/>
</dbReference>
<dbReference type="GO" id="GO:0003676">
    <property type="term" value="F:nucleic acid binding"/>
    <property type="evidence" value="ECO:0007669"/>
    <property type="project" value="InterPro"/>
</dbReference>
<evidence type="ECO:0000256" key="9">
    <source>
        <dbReference type="ARBA" id="ARBA00022932"/>
    </source>
</evidence>
<comment type="function">
    <text evidence="10">DNA polymerase III is a complex, multichain enzyme responsible for most of the replicative synthesis in bacteria. This DNA polymerase also exhibits 3' to 5' exonuclease activity. The alpha chain is the DNA polymerase.</text>
</comment>
<name>A0A078M9D1_9PSED</name>
<dbReference type="SUPFAM" id="SSF89550">
    <property type="entry name" value="PHP domain-like"/>
    <property type="match status" value="1"/>
</dbReference>
<dbReference type="PANTHER" id="PTHR32294">
    <property type="entry name" value="DNA POLYMERASE III SUBUNIT ALPHA"/>
    <property type="match status" value="1"/>
</dbReference>
<evidence type="ECO:0000256" key="12">
    <source>
        <dbReference type="ARBA" id="ARBA00049244"/>
    </source>
</evidence>
<dbReference type="PATRIC" id="fig|1461581.3.peg.889"/>
<gene>
    <name evidence="14" type="primary">dnaE</name>
    <name evidence="14" type="ORF">BN1049_00907</name>
</gene>
<dbReference type="GO" id="GO:0003887">
    <property type="term" value="F:DNA-directed DNA polymerase activity"/>
    <property type="evidence" value="ECO:0007669"/>
    <property type="project" value="UniProtKB-KW"/>
</dbReference>
<keyword evidence="7" id="KW-0548">Nucleotidyltransferase</keyword>
<dbReference type="InterPro" id="IPR040982">
    <property type="entry name" value="DNA_pol3_finger"/>
</dbReference>
<evidence type="ECO:0000256" key="8">
    <source>
        <dbReference type="ARBA" id="ARBA00022705"/>
    </source>
</evidence>
<dbReference type="Pfam" id="PF14579">
    <property type="entry name" value="HHH_6"/>
    <property type="match status" value="1"/>
</dbReference>
<comment type="similarity">
    <text evidence="2">Belongs to the DNA polymerase type-C family. DnaE subfamily.</text>
</comment>
<organism evidence="14">
    <name type="scientific">Pseudomonas saudimassiliensis</name>
    <dbReference type="NCBI Taxonomy" id="1461581"/>
    <lineage>
        <taxon>Bacteria</taxon>
        <taxon>Pseudomonadati</taxon>
        <taxon>Pseudomonadota</taxon>
        <taxon>Gammaproteobacteria</taxon>
        <taxon>Pseudomonadales</taxon>
        <taxon>Pseudomonadaceae</taxon>
        <taxon>Pseudomonas</taxon>
    </lineage>
</organism>
<dbReference type="NCBIfam" id="NF004226">
    <property type="entry name" value="PRK05673.1"/>
    <property type="match status" value="1"/>
</dbReference>
<comment type="subunit">
    <text evidence="11">DNA polymerase III contains a core (composed of alpha, epsilon and theta chains) that associates with a tau subunit. This core dimerizes to form the POLIII' complex. PolIII' associates with the gamma complex (composed of gamma, delta, delta', psi and chi chains) and with the beta chain to form the complete DNA polymerase III complex.</text>
</comment>
<dbReference type="EMBL" id="LK391969">
    <property type="protein sequence ID" value="CEF25986.1"/>
    <property type="molecule type" value="Genomic_DNA"/>
</dbReference>
<dbReference type="InterPro" id="IPR041931">
    <property type="entry name" value="DNA_pol3_alpha_thumb_dom"/>
</dbReference>
<keyword evidence="8" id="KW-0235">DNA replication</keyword>
<dbReference type="EMBL" id="LM997413">
    <property type="protein sequence ID" value="CEA02875.1"/>
    <property type="molecule type" value="Genomic_DNA"/>
</dbReference>
<dbReference type="EC" id="2.7.7.7" evidence="3"/>
<dbReference type="InterPro" id="IPR011708">
    <property type="entry name" value="DNA_pol3_alpha_NTPase_dom"/>
</dbReference>
<evidence type="ECO:0000256" key="4">
    <source>
        <dbReference type="ARBA" id="ARBA00019114"/>
    </source>
</evidence>
<dbReference type="Gene3D" id="1.10.10.1600">
    <property type="entry name" value="Bacterial DNA polymerase III alpha subunit, thumb domain"/>
    <property type="match status" value="1"/>
</dbReference>
<dbReference type="Pfam" id="PF20914">
    <property type="entry name" value="DNA_pol_IIIA_C"/>
    <property type="match status" value="1"/>
</dbReference>
<proteinExistence type="inferred from homology"/>
<dbReference type="Gene3D" id="1.10.150.870">
    <property type="match status" value="1"/>
</dbReference>
<evidence type="ECO:0000259" key="13">
    <source>
        <dbReference type="SMART" id="SM00481"/>
    </source>
</evidence>
<dbReference type="FunFam" id="2.40.50.140:FF:000106">
    <property type="entry name" value="DNA polymerase III subunit alpha"/>
    <property type="match status" value="1"/>
</dbReference>
<evidence type="ECO:0000256" key="3">
    <source>
        <dbReference type="ARBA" id="ARBA00012417"/>
    </source>
</evidence>
<comment type="catalytic activity">
    <reaction evidence="12">
        <text>DNA(n) + a 2'-deoxyribonucleoside 5'-triphosphate = DNA(n+1) + diphosphate</text>
        <dbReference type="Rhea" id="RHEA:22508"/>
        <dbReference type="Rhea" id="RHEA-COMP:17339"/>
        <dbReference type="Rhea" id="RHEA-COMP:17340"/>
        <dbReference type="ChEBI" id="CHEBI:33019"/>
        <dbReference type="ChEBI" id="CHEBI:61560"/>
        <dbReference type="ChEBI" id="CHEBI:173112"/>
        <dbReference type="EC" id="2.7.7.7"/>
    </reaction>
</comment>
<dbReference type="OrthoDB" id="9803237at2"/>
<dbReference type="FunFam" id="3.20.20.140:FF:000028">
    <property type="entry name" value="DNA polymerase III subunit alpha"/>
    <property type="match status" value="1"/>
</dbReference>
<dbReference type="Pfam" id="PF17657">
    <property type="entry name" value="DNA_pol3_finger"/>
    <property type="match status" value="1"/>
</dbReference>
<dbReference type="AlphaFoldDB" id="A0A078M9D1"/>
<dbReference type="Gene3D" id="3.20.20.140">
    <property type="entry name" value="Metal-dependent hydrolases"/>
    <property type="match status" value="1"/>
</dbReference>
<evidence type="ECO:0000256" key="7">
    <source>
        <dbReference type="ARBA" id="ARBA00022695"/>
    </source>
</evidence>
<dbReference type="InterPro" id="IPR029460">
    <property type="entry name" value="DNAPol_HHH"/>
</dbReference>
<protein>
    <recommendedName>
        <fullName evidence="4">DNA polymerase III subunit alpha</fullName>
        <ecNumber evidence="3">2.7.7.7</ecNumber>
    </recommendedName>
</protein>
<sequence length="1174" mass="131645">MSVSFIHLRVHSEYSLVDGLVRIKPLIKAVGGAGMPAVAVTDQNNMCSLVKFYKAAMGAGIKPISGVDIWLTGEEDENHLSRMTLLAMNRQGYRNLTELISRGYTQGQRNGLVTIRREWIRESSEGVIALSGAKEGEIGQTLLSSDPAHADHLLRYWMEVFPGRFYLELQRTKRPNDEEYLHAAVALAARHNCPVVATNDVRFIYREDYEAHETRVCIGEGRALDDPRRVRQYSEEQYLKSPEEMAELFSDIPEALANSVEIAKRCNIDVQLGKYYLPDFPIPDGMTMDDYFRQVSLEGLEERFKKVLPPDSENYEERRQVYLDRLKFELDIIIEMGFPGYFLVVMDFIKWAKNNGVPVGPGRGSGAGSLVAYALLITDLDPLEYDLLFERFLNPERVSMPDFDIDFCMEGRDRVIEYVADTYGRDAVSQIITFGTMAAKAVVRDVARVQGKSYGLADKLSKMIPFEVGMTLAKAYEQEEILRDFLAADEEAQEIWDMALKLEGITRNVGKHAGGVVIAPTKLTDFAPLYCDEAGEGLVTQFDKDDVEAAGLVKFDFLGLRTLTIIDWAMETINREQARKGLEPVDIDRIPLDDPPTYAMLQKAETTAVFQLESRGMKELIKKLKPDCLEDMIALVALFRPGPLQSGMVDDFINRKHGREQISYPHPDYQYPGLEPVLKPTYGIILYQEQVMQIAQVMAGYTLGGADMLRRAMGKKKPEEMAKQRAIFLEGCSNNGIHADLAGNIFDLVEKFAGYGFNKSHSAAYGLVSYQTAWLKAHFPAPFMAAVLSADMHNTDKVVTLIEECRSMKLRIKAPDVNLSEYKFTVDDSGSVVYGLGAIKGVGEGPVETIVQTRAEGGPFTDLFDFCARVDLKRINKRVMEALIRSGALDSLGPFFDTEQQAYLQQVDRNRAALAAAMEEAIAAAEQTLRSADSGHDDLFGDLLGPSAERDVFEAYRNVREWTFKERLRGEKETLGLYLTGHPIDEYEKEVRRFARQRIIDLKPSRESQTIAGLVFDLRVMKSKRGDKVGFVTLDDRSARVEVSLFAEAFQAAQALLQKDALLVVEGEVAVDDFSGGMRVRAKRVMSLEEARTSLLDSVRINLDTRRHGPDCLGRLAGVLQQYKGNCAVTIEVQRPDAQAMLRLGEAWRVEPADDLVQTLRDQLGKGSVSLHYR</sequence>
<keyword evidence="5" id="KW-0963">Cytoplasm</keyword>
<dbReference type="Gene3D" id="2.40.50.140">
    <property type="entry name" value="Nucleic acid-binding proteins"/>
    <property type="match status" value="1"/>
</dbReference>
<dbReference type="GO" id="GO:0006260">
    <property type="term" value="P:DNA replication"/>
    <property type="evidence" value="ECO:0007669"/>
    <property type="project" value="UniProtKB-KW"/>
</dbReference>
<dbReference type="InterPro" id="IPR049821">
    <property type="entry name" value="PolIIIA_DnaE1_PHP"/>
</dbReference>
<evidence type="ECO:0000256" key="11">
    <source>
        <dbReference type="ARBA" id="ARBA00026073"/>
    </source>
</evidence>
<reference evidence="14" key="1">
    <citation type="submission" date="2014-07" db="EMBL/GenBank/DDBJ databases">
        <authorList>
            <person name="Urmite Genomes Urmite Genomes"/>
        </authorList>
    </citation>
    <scope>NUCLEOTIDE SEQUENCE</scope>
    <source>
        <strain evidence="14">12M76_air</strain>
    </source>
</reference>
<evidence type="ECO:0000256" key="2">
    <source>
        <dbReference type="ARBA" id="ARBA00009496"/>
    </source>
</evidence>
<dbReference type="NCBIfam" id="TIGR00594">
    <property type="entry name" value="polc"/>
    <property type="match status" value="1"/>
</dbReference>
<dbReference type="Pfam" id="PF02811">
    <property type="entry name" value="PHP"/>
    <property type="match status" value="1"/>
</dbReference>
<feature type="domain" description="Polymerase/histidinol phosphatase N-terminal" evidence="13">
    <location>
        <begin position="6"/>
        <end position="73"/>
    </location>
</feature>
<dbReference type="PANTHER" id="PTHR32294:SF0">
    <property type="entry name" value="DNA POLYMERASE III SUBUNIT ALPHA"/>
    <property type="match status" value="1"/>
</dbReference>
<dbReference type="FunFam" id="1.10.10.1600:FF:000001">
    <property type="entry name" value="DNA polymerase III subunit alpha"/>
    <property type="match status" value="1"/>
</dbReference>
<dbReference type="RefSeq" id="WP_044498520.1">
    <property type="nucleotide sequence ID" value="NZ_LK391969.1"/>
</dbReference>
<keyword evidence="9" id="KW-0239">DNA-directed DNA polymerase</keyword>
<comment type="subcellular location">
    <subcellularLocation>
        <location evidence="1">Cytoplasm</location>
    </subcellularLocation>
</comment>
<evidence type="ECO:0000256" key="6">
    <source>
        <dbReference type="ARBA" id="ARBA00022679"/>
    </source>
</evidence>
<keyword evidence="6" id="KW-0808">Transferase</keyword>